<dbReference type="Proteomes" id="UP000322079">
    <property type="component" value="Chromosome"/>
</dbReference>
<accession>A0A5C1DCY7</accession>
<evidence type="ECO:0000256" key="4">
    <source>
        <dbReference type="SAM" id="Phobius"/>
    </source>
</evidence>
<feature type="transmembrane region" description="Helical" evidence="4">
    <location>
        <begin position="88"/>
        <end position="105"/>
    </location>
</feature>
<proteinExistence type="predicted"/>
<gene>
    <name evidence="6" type="ORF">FYK34_02785</name>
</gene>
<sequence>MSIPSTPSPLAGFRCVSLLACLVLAAQRWILLWPAGEAGPAHLRDRLALLAGAALGRDGLLTAYALGFALFAWALWRATANGPRAPDHAAKLVLLAVQIALALLLHDKLLLLTAAEAALLLGWRLAACCLGAQLLLTLLANAWQAQYLPANELICNVSGSQVALPDLAQRRWQLGLDAALGGGFQLLTFGIGCLGGAERRRRAELEATRASLLAAGQLLAGAAGNGERLRLARELHDGIGHHLSALNLQLELLLRRGAGGADPPLRAAQQSARSMLAEVRALVGKERQACEAPLNQALRLLCEGMVPAVGLQLEPLPGLSDAAAWRALRAAREALADRGGQPCRLWLAQADDGGAELRLSQAGAETWVTIWREAA</sequence>
<keyword evidence="4" id="KW-0472">Membrane</keyword>
<keyword evidence="4" id="KW-1133">Transmembrane helix</keyword>
<dbReference type="GO" id="GO:0046983">
    <property type="term" value="F:protein dimerization activity"/>
    <property type="evidence" value="ECO:0007669"/>
    <property type="project" value="InterPro"/>
</dbReference>
<feature type="transmembrane region" description="Helical" evidence="4">
    <location>
        <begin position="49"/>
        <end position="76"/>
    </location>
</feature>
<organism evidence="6 7">
    <name type="scientific">Chromobacterium paludis</name>
    <dbReference type="NCBI Taxonomy" id="2605945"/>
    <lineage>
        <taxon>Bacteria</taxon>
        <taxon>Pseudomonadati</taxon>
        <taxon>Pseudomonadota</taxon>
        <taxon>Betaproteobacteria</taxon>
        <taxon>Neisseriales</taxon>
        <taxon>Chromobacteriaceae</taxon>
        <taxon>Chromobacterium</taxon>
    </lineage>
</organism>
<evidence type="ECO:0000256" key="2">
    <source>
        <dbReference type="ARBA" id="ARBA00022777"/>
    </source>
</evidence>
<keyword evidence="4" id="KW-0812">Transmembrane</keyword>
<feature type="transmembrane region" description="Helical" evidence="4">
    <location>
        <begin position="117"/>
        <end position="139"/>
    </location>
</feature>
<evidence type="ECO:0000313" key="6">
    <source>
        <dbReference type="EMBL" id="QEL54571.1"/>
    </source>
</evidence>
<evidence type="ECO:0000313" key="7">
    <source>
        <dbReference type="Proteomes" id="UP000322079"/>
    </source>
</evidence>
<dbReference type="KEGG" id="chrm:FYK34_02785"/>
<keyword evidence="7" id="KW-1185">Reference proteome</keyword>
<dbReference type="GO" id="GO:0000155">
    <property type="term" value="F:phosphorelay sensor kinase activity"/>
    <property type="evidence" value="ECO:0007669"/>
    <property type="project" value="InterPro"/>
</dbReference>
<dbReference type="PANTHER" id="PTHR24421">
    <property type="entry name" value="NITRATE/NITRITE SENSOR PROTEIN NARX-RELATED"/>
    <property type="match status" value="1"/>
</dbReference>
<evidence type="ECO:0000256" key="1">
    <source>
        <dbReference type="ARBA" id="ARBA00022679"/>
    </source>
</evidence>
<dbReference type="AlphaFoldDB" id="A0A5C1DCY7"/>
<dbReference type="GO" id="GO:0016020">
    <property type="term" value="C:membrane"/>
    <property type="evidence" value="ECO:0007669"/>
    <property type="project" value="InterPro"/>
</dbReference>
<dbReference type="EMBL" id="CP043473">
    <property type="protein sequence ID" value="QEL54571.1"/>
    <property type="molecule type" value="Genomic_DNA"/>
</dbReference>
<feature type="domain" description="Signal transduction histidine kinase subgroup 3 dimerisation and phosphoacceptor" evidence="5">
    <location>
        <begin position="227"/>
        <end position="287"/>
    </location>
</feature>
<dbReference type="RefSeq" id="WP_149294957.1">
    <property type="nucleotide sequence ID" value="NZ_CP043473.1"/>
</dbReference>
<dbReference type="InterPro" id="IPR011712">
    <property type="entry name" value="Sig_transdc_His_kin_sub3_dim/P"/>
</dbReference>
<dbReference type="PANTHER" id="PTHR24421:SF59">
    <property type="entry name" value="OXYGEN SENSOR HISTIDINE KINASE NREB"/>
    <property type="match status" value="1"/>
</dbReference>
<evidence type="ECO:0000259" key="5">
    <source>
        <dbReference type="Pfam" id="PF07730"/>
    </source>
</evidence>
<protein>
    <submittedName>
        <fullName evidence="6">Histidine kinase</fullName>
    </submittedName>
</protein>
<keyword evidence="3" id="KW-0902">Two-component regulatory system</keyword>
<dbReference type="InterPro" id="IPR050482">
    <property type="entry name" value="Sensor_HK_TwoCompSys"/>
</dbReference>
<name>A0A5C1DCY7_9NEIS</name>
<keyword evidence="1" id="KW-0808">Transferase</keyword>
<evidence type="ECO:0000256" key="3">
    <source>
        <dbReference type="ARBA" id="ARBA00023012"/>
    </source>
</evidence>
<reference evidence="6 7" key="1">
    <citation type="submission" date="2019-08" db="EMBL/GenBank/DDBJ databases">
        <title>Chromobacterium paludis, a novel bacterium isolated from a Maryland marsh pond.</title>
        <authorList>
            <person name="Blackburn M.B."/>
            <person name="Gundersen-Rindal D.E."/>
        </authorList>
    </citation>
    <scope>NUCLEOTIDE SEQUENCE [LARGE SCALE GENOMIC DNA]</scope>
    <source>
        <strain evidence="7">IIBBL 257-1</strain>
    </source>
</reference>
<keyword evidence="2 6" id="KW-0418">Kinase</keyword>
<dbReference type="Gene3D" id="1.20.5.1930">
    <property type="match status" value="1"/>
</dbReference>
<dbReference type="Pfam" id="PF07730">
    <property type="entry name" value="HisKA_3"/>
    <property type="match status" value="1"/>
</dbReference>